<dbReference type="EC" id="2.7.7.7" evidence="2"/>
<comment type="catalytic activity">
    <reaction evidence="5">
        <text>ssDNA + n NTP = ssDNA/pppN(pN)n-1 hybrid + (n-1) diphosphate.</text>
        <dbReference type="EC" id="2.7.7.102"/>
    </reaction>
</comment>
<organism evidence="8 9">
    <name type="scientific">Opisthorchis viverrini</name>
    <name type="common">Southeast Asian liver fluke</name>
    <dbReference type="NCBI Taxonomy" id="6198"/>
    <lineage>
        <taxon>Eukaryota</taxon>
        <taxon>Metazoa</taxon>
        <taxon>Spiralia</taxon>
        <taxon>Lophotrochozoa</taxon>
        <taxon>Platyhelminthes</taxon>
        <taxon>Trematoda</taxon>
        <taxon>Digenea</taxon>
        <taxon>Opisthorchiida</taxon>
        <taxon>Opisthorchiata</taxon>
        <taxon>Opisthorchiidae</taxon>
        <taxon>Opisthorchis</taxon>
    </lineage>
</organism>
<dbReference type="GO" id="GO:0005759">
    <property type="term" value="C:mitochondrial matrix"/>
    <property type="evidence" value="ECO:0007669"/>
    <property type="project" value="TreeGrafter"/>
</dbReference>
<dbReference type="CTD" id="20315745"/>
<dbReference type="GO" id="GO:0003682">
    <property type="term" value="F:chromatin binding"/>
    <property type="evidence" value="ECO:0007669"/>
    <property type="project" value="TreeGrafter"/>
</dbReference>
<keyword evidence="3" id="KW-0239">DNA-directed DNA polymerase</keyword>
<dbReference type="GO" id="GO:0042276">
    <property type="term" value="P:error-prone translesion synthesis"/>
    <property type="evidence" value="ECO:0007669"/>
    <property type="project" value="InterPro"/>
</dbReference>
<dbReference type="GO" id="GO:0006264">
    <property type="term" value="P:mitochondrial DNA replication"/>
    <property type="evidence" value="ECO:0007669"/>
    <property type="project" value="TreeGrafter"/>
</dbReference>
<dbReference type="RefSeq" id="XP_009163880.1">
    <property type="nucleotide sequence ID" value="XM_009165616.1"/>
</dbReference>
<dbReference type="EMBL" id="KL596635">
    <property type="protein sequence ID" value="KER32329.1"/>
    <property type="molecule type" value="Genomic_DNA"/>
</dbReference>
<dbReference type="Proteomes" id="UP000054324">
    <property type="component" value="Unassembled WGS sequence"/>
</dbReference>
<keyword evidence="9" id="KW-1185">Reference proteome</keyword>
<gene>
    <name evidence="8" type="ORF">T265_01557</name>
</gene>
<evidence type="ECO:0000256" key="6">
    <source>
        <dbReference type="ARBA" id="ARBA00044768"/>
    </source>
</evidence>
<dbReference type="InterPro" id="IPR044917">
    <property type="entry name" value="PRIMPOL"/>
</dbReference>
<protein>
    <recommendedName>
        <fullName evidence="4">DNA-directed primase/polymerase protein</fullName>
        <ecNumber evidence="6">2.7.7.102</ecNumber>
        <ecNumber evidence="2">2.7.7.7</ecNumber>
    </recommendedName>
</protein>
<dbReference type="KEGG" id="ovi:T265_01557"/>
<dbReference type="GO" id="GO:0003887">
    <property type="term" value="F:DNA-directed DNA polymerase activity"/>
    <property type="evidence" value="ECO:0007669"/>
    <property type="project" value="UniProtKB-KW"/>
</dbReference>
<accession>A0A075AIW2</accession>
<dbReference type="GO" id="GO:0031297">
    <property type="term" value="P:replication fork processing"/>
    <property type="evidence" value="ECO:0007669"/>
    <property type="project" value="TreeGrafter"/>
</dbReference>
<evidence type="ECO:0000256" key="4">
    <source>
        <dbReference type="ARBA" id="ARBA00026139"/>
    </source>
</evidence>
<dbReference type="GeneID" id="20315745"/>
<name>A0A075AIW2_OPIVI</name>
<comment type="similarity">
    <text evidence="1">Belongs to the eukaryotic-type primase small subunit family.</text>
</comment>
<evidence type="ECO:0000256" key="7">
    <source>
        <dbReference type="ARBA" id="ARBA00047303"/>
    </source>
</evidence>
<dbReference type="AlphaFoldDB" id="A0A075AIW2"/>
<evidence type="ECO:0000256" key="5">
    <source>
        <dbReference type="ARBA" id="ARBA00044677"/>
    </source>
</evidence>
<dbReference type="GO" id="GO:0009411">
    <property type="term" value="P:response to UV"/>
    <property type="evidence" value="ECO:0007669"/>
    <property type="project" value="TreeGrafter"/>
</dbReference>
<evidence type="ECO:0000256" key="1">
    <source>
        <dbReference type="ARBA" id="ARBA00009762"/>
    </source>
</evidence>
<evidence type="ECO:0000256" key="3">
    <source>
        <dbReference type="ARBA" id="ARBA00022932"/>
    </source>
</evidence>
<sequence length="560" mass="63353">MPSCYAIRKRREDWDTARLLRPRQEQWKCSSWVRTADIPVNAMLSEGSTRAEILSGCPGLDGSCRNAEVESKPWIFRLTGPTAVRKVFHKQEDALSFARHFGPEMMVFSYESHSLGHGGQRFFLTSGIQSFFHYYRQMTPSARLHYEVIPTFRPAKLYLDLEFSRQSNPGKDGPGATKIFIKALCSVLKYFYKSEFDPEQVILLDASTEKKFSQHAVFNSPEAVFENNLEQGQLIQLLCSALWLLSSSGSSAYEAILRRQCSKCTSTVNRLANSILPDAGIDPTDARQCLVHPPVLPTSDDAPPLVSICDTGVYTRNRNFRLAGSRKLTGTSALWPVDASETCAFDLVWTSWKQWAHTLVTYVCYPTKAQLLRRPVADCSCVSSVNIAHASFRKYNCEVEGTAISSCEPIHLSDDLRQFILTVLSDWCQKDLSYAARDRVLSTRWKIHGFDDQHFTVTTDELRFCERVGRAHRSNHVIIVFDLLQGFYYQKCLDPDCRALDFRSQTWPIPNVLCSKPQQGNNIAQPNDDPLSFSEPSVTEGRSILCGVMDTMDVSFSEDF</sequence>
<dbReference type="Pfam" id="PF03121">
    <property type="entry name" value="Herpes_UL52"/>
    <property type="match status" value="1"/>
</dbReference>
<proteinExistence type="inferred from homology"/>
<dbReference type="PANTHER" id="PTHR31399">
    <property type="entry name" value="DNA-DIRECTED PRIMASE / POLYMERASE PROTEIN"/>
    <property type="match status" value="1"/>
</dbReference>
<dbReference type="GO" id="GO:0005634">
    <property type="term" value="C:nucleus"/>
    <property type="evidence" value="ECO:0007669"/>
    <property type="project" value="TreeGrafter"/>
</dbReference>
<keyword evidence="3" id="KW-0548">Nucleotidyltransferase</keyword>
<reference evidence="8 9" key="1">
    <citation type="submission" date="2013-11" db="EMBL/GenBank/DDBJ databases">
        <title>Opisthorchis viverrini - life in the bile duct.</title>
        <authorList>
            <person name="Young N.D."/>
            <person name="Nagarajan N."/>
            <person name="Lin S.J."/>
            <person name="Korhonen P.K."/>
            <person name="Jex A.R."/>
            <person name="Hall R.S."/>
            <person name="Safavi-Hemami H."/>
            <person name="Kaewkong W."/>
            <person name="Bertrand D."/>
            <person name="Gao S."/>
            <person name="Seet Q."/>
            <person name="Wongkham S."/>
            <person name="Teh B.T."/>
            <person name="Wongkham C."/>
            <person name="Intapan P.M."/>
            <person name="Maleewong W."/>
            <person name="Yang X."/>
            <person name="Hu M."/>
            <person name="Wang Z."/>
            <person name="Hofmann A."/>
            <person name="Sternberg P.W."/>
            <person name="Tan P."/>
            <person name="Wang J."/>
            <person name="Gasser R.B."/>
        </authorList>
    </citation>
    <scope>NUCLEOTIDE SEQUENCE [LARGE SCALE GENOMIC DNA]</scope>
</reference>
<dbReference type="PANTHER" id="PTHR31399:SF0">
    <property type="entry name" value="DNA-DIRECTED PRIMASE_POLYMERASE PROTEIN"/>
    <property type="match status" value="1"/>
</dbReference>
<dbReference type="STRING" id="6198.A0A075AIW2"/>
<evidence type="ECO:0000256" key="2">
    <source>
        <dbReference type="ARBA" id="ARBA00012417"/>
    </source>
</evidence>
<keyword evidence="3" id="KW-0808">Transferase</keyword>
<dbReference type="EC" id="2.7.7.102" evidence="6"/>
<dbReference type="OrthoDB" id="5988181at2759"/>
<evidence type="ECO:0000313" key="9">
    <source>
        <dbReference type="Proteomes" id="UP000054324"/>
    </source>
</evidence>
<evidence type="ECO:0000313" key="8">
    <source>
        <dbReference type="EMBL" id="KER32329.1"/>
    </source>
</evidence>
<comment type="catalytic activity">
    <reaction evidence="7">
        <text>DNA(n) + a 2'-deoxyribonucleoside 5'-triphosphate = DNA(n+1) + diphosphate</text>
        <dbReference type="Rhea" id="RHEA:22508"/>
        <dbReference type="Rhea" id="RHEA-COMP:17339"/>
        <dbReference type="Rhea" id="RHEA-COMP:17340"/>
        <dbReference type="ChEBI" id="CHEBI:33019"/>
        <dbReference type="ChEBI" id="CHEBI:61560"/>
        <dbReference type="ChEBI" id="CHEBI:173112"/>
        <dbReference type="EC" id="2.7.7.7"/>
    </reaction>
    <physiologicalReaction direction="left-to-right" evidence="7">
        <dbReference type="Rhea" id="RHEA:22509"/>
    </physiologicalReaction>
</comment>